<dbReference type="Gene3D" id="3.40.50.1000">
    <property type="entry name" value="HAD superfamily/HAD-like"/>
    <property type="match status" value="1"/>
</dbReference>
<dbReference type="PANTHER" id="PTHR18901:SF38">
    <property type="entry name" value="PSEUDOURIDINE-5'-PHOSPHATASE"/>
    <property type="match status" value="1"/>
</dbReference>
<dbReference type="InterPro" id="IPR006439">
    <property type="entry name" value="HAD-SF_hydro_IA"/>
</dbReference>
<dbReference type="SFLD" id="SFLDG01135">
    <property type="entry name" value="C1.5.6:_HAD__Beta-PGM__Phospha"/>
    <property type="match status" value="1"/>
</dbReference>
<accession>A0ABD4AD05</accession>
<sequence length="217" mass="24594">MKKFGVIFDMDGVIIDSEPVYRSLNEQIYKRLGIKVEESFKSKYIGVTARTKWKLIKENYNLSQSIEELLKVQNEVFSQAKWDYRKILFPGVKPLLKKLQMNAVPLALATSSGRLRVNEVLEQCNLAGYFKKVITGDEVKNGKPDPEIFLLAAKLINIPPENCIVIEDSYNGLVAAKDANMYGVGIRHPEIQVDLSIADIIVESLEEIEFELIGKEE</sequence>
<reference evidence="1 2" key="1">
    <citation type="submission" date="2015-01" db="EMBL/GenBank/DDBJ databases">
        <title>Draft Genome Sequences of Four Bacillus thermoamylovorans Strains, Isolated From Food Products.</title>
        <authorList>
            <person name="Krawcyk A.O."/>
            <person name="Berendsen E.M."/>
            <person name="Eijlander R.T."/>
            <person name="de Jong A."/>
            <person name="Wells-Bennik M."/>
            <person name="Kuipers O.P."/>
        </authorList>
    </citation>
    <scope>NUCLEOTIDE SEQUENCE [LARGE SCALE GENOMIC DNA]</scope>
    <source>
        <strain evidence="1 2">B4167</strain>
    </source>
</reference>
<evidence type="ECO:0000313" key="2">
    <source>
        <dbReference type="Proteomes" id="UP000032076"/>
    </source>
</evidence>
<dbReference type="PRINTS" id="PR00413">
    <property type="entry name" value="HADHALOGNASE"/>
</dbReference>
<gene>
    <name evidence="1" type="ORF">B4167_1453</name>
</gene>
<dbReference type="Pfam" id="PF13419">
    <property type="entry name" value="HAD_2"/>
    <property type="match status" value="1"/>
</dbReference>
<dbReference type="AlphaFoldDB" id="A0ABD4AD05"/>
<dbReference type="SFLD" id="SFLDG01129">
    <property type="entry name" value="C1.5:_HAD__Beta-PGM__Phosphata"/>
    <property type="match status" value="1"/>
</dbReference>
<protein>
    <submittedName>
        <fullName evidence="1">Uncharacterized protein</fullName>
    </submittedName>
</protein>
<proteinExistence type="predicted"/>
<dbReference type="EMBL" id="JXLU01000004">
    <property type="protein sequence ID" value="KIO74325.1"/>
    <property type="molecule type" value="Genomic_DNA"/>
</dbReference>
<dbReference type="SUPFAM" id="SSF56784">
    <property type="entry name" value="HAD-like"/>
    <property type="match status" value="1"/>
</dbReference>
<dbReference type="SFLD" id="SFLDS00003">
    <property type="entry name" value="Haloacid_Dehalogenase"/>
    <property type="match status" value="1"/>
</dbReference>
<evidence type="ECO:0000313" key="1">
    <source>
        <dbReference type="EMBL" id="KIO74325.1"/>
    </source>
</evidence>
<name>A0ABD4AD05_9BACI</name>
<dbReference type="NCBIfam" id="TIGR01509">
    <property type="entry name" value="HAD-SF-IA-v3"/>
    <property type="match status" value="1"/>
</dbReference>
<dbReference type="Gene3D" id="1.10.150.240">
    <property type="entry name" value="Putative phosphatase, domain 2"/>
    <property type="match status" value="1"/>
</dbReference>
<dbReference type="RefSeq" id="WP_041901859.1">
    <property type="nucleotide sequence ID" value="NZ_JAJCHI010000015.1"/>
</dbReference>
<dbReference type="InterPro" id="IPR023214">
    <property type="entry name" value="HAD_sf"/>
</dbReference>
<dbReference type="Proteomes" id="UP000032076">
    <property type="component" value="Unassembled WGS sequence"/>
</dbReference>
<dbReference type="InterPro" id="IPR036412">
    <property type="entry name" value="HAD-like_sf"/>
</dbReference>
<dbReference type="InterPro" id="IPR041492">
    <property type="entry name" value="HAD_2"/>
</dbReference>
<comment type="caution">
    <text evidence="1">The sequence shown here is derived from an EMBL/GenBank/DDBJ whole genome shotgun (WGS) entry which is preliminary data.</text>
</comment>
<dbReference type="NCBIfam" id="TIGR01549">
    <property type="entry name" value="HAD-SF-IA-v1"/>
    <property type="match status" value="1"/>
</dbReference>
<dbReference type="InterPro" id="IPR023198">
    <property type="entry name" value="PGP-like_dom2"/>
</dbReference>
<organism evidence="1 2">
    <name type="scientific">Caldibacillus thermoamylovorans</name>
    <dbReference type="NCBI Taxonomy" id="35841"/>
    <lineage>
        <taxon>Bacteria</taxon>
        <taxon>Bacillati</taxon>
        <taxon>Bacillota</taxon>
        <taxon>Bacilli</taxon>
        <taxon>Bacillales</taxon>
        <taxon>Bacillaceae</taxon>
        <taxon>Caldibacillus</taxon>
    </lineage>
</organism>
<dbReference type="PANTHER" id="PTHR18901">
    <property type="entry name" value="2-DEOXYGLUCOSE-6-PHOSPHATE PHOSPHATASE 2"/>
    <property type="match status" value="1"/>
</dbReference>